<evidence type="ECO:0000313" key="8">
    <source>
        <dbReference type="Proteomes" id="UP000789706"/>
    </source>
</evidence>
<dbReference type="GO" id="GO:0005634">
    <property type="term" value="C:nucleus"/>
    <property type="evidence" value="ECO:0007669"/>
    <property type="project" value="UniProtKB-SubCell"/>
</dbReference>
<keyword evidence="5" id="KW-0539">Nucleus</keyword>
<feature type="region of interest" description="Disordered" evidence="6">
    <location>
        <begin position="247"/>
        <end position="378"/>
    </location>
</feature>
<feature type="region of interest" description="Disordered" evidence="6">
    <location>
        <begin position="607"/>
        <end position="627"/>
    </location>
</feature>
<dbReference type="Pfam" id="PF10198">
    <property type="entry name" value="Ada3"/>
    <property type="match status" value="1"/>
</dbReference>
<gene>
    <name evidence="7" type="ORF">DEBURN_LOCUS5370</name>
</gene>
<evidence type="ECO:0000256" key="2">
    <source>
        <dbReference type="ARBA" id="ARBA00005330"/>
    </source>
</evidence>
<evidence type="ECO:0000256" key="6">
    <source>
        <dbReference type="SAM" id="MobiDB-lite"/>
    </source>
</evidence>
<dbReference type="GO" id="GO:0006357">
    <property type="term" value="P:regulation of transcription by RNA polymerase II"/>
    <property type="evidence" value="ECO:0007669"/>
    <property type="project" value="TreeGrafter"/>
</dbReference>
<evidence type="ECO:0000256" key="1">
    <source>
        <dbReference type="ARBA" id="ARBA00004123"/>
    </source>
</evidence>
<dbReference type="PANTHER" id="PTHR13556">
    <property type="entry name" value="TRANSCRIPTIONAL ADAPTER 3-RELATED"/>
    <property type="match status" value="1"/>
</dbReference>
<protein>
    <submittedName>
        <fullName evidence="7">8712_t:CDS:1</fullName>
    </submittedName>
</protein>
<dbReference type="AlphaFoldDB" id="A0A9N9A2U0"/>
<dbReference type="PANTHER" id="PTHR13556:SF2">
    <property type="entry name" value="TRANSCRIPTIONAL ADAPTER 3"/>
    <property type="match status" value="1"/>
</dbReference>
<feature type="compositionally biased region" description="Basic residues" evidence="6">
    <location>
        <begin position="610"/>
        <end position="619"/>
    </location>
</feature>
<evidence type="ECO:0000256" key="5">
    <source>
        <dbReference type="ARBA" id="ARBA00023242"/>
    </source>
</evidence>
<evidence type="ECO:0000256" key="4">
    <source>
        <dbReference type="ARBA" id="ARBA00023163"/>
    </source>
</evidence>
<dbReference type="GO" id="GO:0003713">
    <property type="term" value="F:transcription coactivator activity"/>
    <property type="evidence" value="ECO:0007669"/>
    <property type="project" value="TreeGrafter"/>
</dbReference>
<comment type="similarity">
    <text evidence="2">Belongs to the NGG1 family.</text>
</comment>
<comment type="caution">
    <text evidence="7">The sequence shown here is derived from an EMBL/GenBank/DDBJ whole genome shotgun (WGS) entry which is preliminary data.</text>
</comment>
<evidence type="ECO:0000256" key="3">
    <source>
        <dbReference type="ARBA" id="ARBA00023015"/>
    </source>
</evidence>
<keyword evidence="4" id="KW-0804">Transcription</keyword>
<dbReference type="OrthoDB" id="1232at2759"/>
<dbReference type="InterPro" id="IPR019340">
    <property type="entry name" value="Histone_AcTrfase_su3"/>
</dbReference>
<feature type="compositionally biased region" description="Low complexity" evidence="6">
    <location>
        <begin position="272"/>
        <end position="292"/>
    </location>
</feature>
<name>A0A9N9A2U0_9GLOM</name>
<evidence type="ECO:0000313" key="7">
    <source>
        <dbReference type="EMBL" id="CAG8514979.1"/>
    </source>
</evidence>
<comment type="subcellular location">
    <subcellularLocation>
        <location evidence="1">Nucleus</location>
    </subcellularLocation>
</comment>
<keyword evidence="8" id="KW-1185">Reference proteome</keyword>
<feature type="compositionally biased region" description="Gly residues" evidence="6">
    <location>
        <begin position="495"/>
        <end position="506"/>
    </location>
</feature>
<organism evidence="7 8">
    <name type="scientific">Diversispora eburnea</name>
    <dbReference type="NCBI Taxonomy" id="1213867"/>
    <lineage>
        <taxon>Eukaryota</taxon>
        <taxon>Fungi</taxon>
        <taxon>Fungi incertae sedis</taxon>
        <taxon>Mucoromycota</taxon>
        <taxon>Glomeromycotina</taxon>
        <taxon>Glomeromycetes</taxon>
        <taxon>Diversisporales</taxon>
        <taxon>Diversisporaceae</taxon>
        <taxon>Diversispora</taxon>
    </lineage>
</organism>
<feature type="compositionally biased region" description="Low complexity" evidence="6">
    <location>
        <begin position="247"/>
        <end position="263"/>
    </location>
</feature>
<sequence length="654" mass="73071">MFLKKSKPFSFLITLSILVFFLVSSHAYFIRRDLATGTKIITTFNNLGGSLTFTKLDTGGTGVNGQFTKGITDSNPRNYVLKIGDGVEDTFLTFGIQITPPGTNSFTLGFPVLFDSFVGKSVLIEHNGQIIDQSTITVKDEARGIHPSKVDKTELQHIKKELKTFLSSSSNKRAVLEKLVQELEGSDNVGVVLGSILHGGNGGELISSKNNNNNKVGVGVTSSTPISSNSITLNSSATTAAAVTTTVTSNNNRNSKSPNNIHNVHNLHNRLNSPRSPSVHSNNNNRSVSPNVLKTKEKGSKKKGSPMNDLYSPTPSHRKESYKTNTGSNRKKRTKQEIIDDDSDYTDFERPRKKDSRTTLSTYKKRKRSTSETVPKVEEDNTPIIKSKDQVTIKTFYEYVEPYVRDYTQDDVEFLETKNEDVTPYIIPKLGRHYTEVWAEEERGRYIGGKYTGGKYTTGSGYTTSDRNSCGPLTERLLYDELQVKINVTNHNTGGDQGGGRGGGEQSLGEEDEKKDENIVMDDRLRRELKALDLMDEQDVKDDELSIKLRALQEQLKEQVKINNYRKTVLAQKVKDKIAYLQYATYLDDIDAQIEENYLARFPEKDKNGKVSKTKKKKPPPSLEDVKPLLDSRTMLLEGIGRILKPEEMGNLNI</sequence>
<dbReference type="Proteomes" id="UP000789706">
    <property type="component" value="Unassembled WGS sequence"/>
</dbReference>
<dbReference type="GO" id="GO:0000124">
    <property type="term" value="C:SAGA complex"/>
    <property type="evidence" value="ECO:0007669"/>
    <property type="project" value="TreeGrafter"/>
</dbReference>
<dbReference type="EMBL" id="CAJVPK010000473">
    <property type="protein sequence ID" value="CAG8514979.1"/>
    <property type="molecule type" value="Genomic_DNA"/>
</dbReference>
<feature type="region of interest" description="Disordered" evidence="6">
    <location>
        <begin position="489"/>
        <end position="518"/>
    </location>
</feature>
<keyword evidence="3" id="KW-0805">Transcription regulation</keyword>
<reference evidence="7" key="1">
    <citation type="submission" date="2021-06" db="EMBL/GenBank/DDBJ databases">
        <authorList>
            <person name="Kallberg Y."/>
            <person name="Tangrot J."/>
            <person name="Rosling A."/>
        </authorList>
    </citation>
    <scope>NUCLEOTIDE SEQUENCE</scope>
    <source>
        <strain evidence="7">AZ414A</strain>
    </source>
</reference>
<proteinExistence type="inferred from homology"/>
<accession>A0A9N9A2U0</accession>